<feature type="compositionally biased region" description="Low complexity" evidence="1">
    <location>
        <begin position="123"/>
        <end position="135"/>
    </location>
</feature>
<dbReference type="KEGG" id="afx:JZ786_12660"/>
<dbReference type="EMBL" id="CP071182">
    <property type="protein sequence ID" value="QSO45431.1"/>
    <property type="molecule type" value="Genomic_DNA"/>
</dbReference>
<proteinExistence type="predicted"/>
<sequence>MTATLIRKRDEKMRKATWTGLAAVSAVAASILMAPAAFAATAPGPSGLHQQRPTDGPSALYSPQTTLTMSPGGAPHTPGQQYEWGQTHQARPNGPGQGDDFPGQGDTKGQSHAPGQGDDKGQSHQPGQGHNQGQPHGPGPSGPSQAPGSNFTLTGFTVTQNPVNYQIDIAVTVAQTRPDGSDFNENGTKSTTETHDFPQTIYVNFKNASGQSVGTVAENLSPVSSGVGITYLQSYTSNTTISATAYYTLTLPQNLTPGKYSLNLNSSSTPYSQTSFRMGPTSDGSWSDDLVSGTTSITSPTISVSSCGCAEPDSDGGYVDGLWVDFDNDSD</sequence>
<feature type="signal peptide" evidence="2">
    <location>
        <begin position="1"/>
        <end position="39"/>
    </location>
</feature>
<evidence type="ECO:0000313" key="3">
    <source>
        <dbReference type="EMBL" id="QSO45431.1"/>
    </source>
</evidence>
<keyword evidence="2" id="KW-0732">Signal</keyword>
<evidence type="ECO:0000313" key="4">
    <source>
        <dbReference type="Proteomes" id="UP000663505"/>
    </source>
</evidence>
<evidence type="ECO:0000256" key="2">
    <source>
        <dbReference type="SAM" id="SignalP"/>
    </source>
</evidence>
<reference evidence="3 4" key="1">
    <citation type="submission" date="2021-02" db="EMBL/GenBank/DDBJ databases">
        <title>Alicyclobacillus curvatus sp. nov. and Alicyclobacillus mengziensis sp. nov., two acidophilic bacteria isolated from acid mine drainage.</title>
        <authorList>
            <person name="Huang Y."/>
        </authorList>
    </citation>
    <scope>NUCLEOTIDE SEQUENCE [LARGE SCALE GENOMIC DNA]</scope>
    <source>
        <strain evidence="3 4">S30H14</strain>
    </source>
</reference>
<name>A0A9X7VUN5_9BACL</name>
<dbReference type="Proteomes" id="UP000663505">
    <property type="component" value="Chromosome"/>
</dbReference>
<organism evidence="3 4">
    <name type="scientific">Alicyclobacillus mengziensis</name>
    <dbReference type="NCBI Taxonomy" id="2931921"/>
    <lineage>
        <taxon>Bacteria</taxon>
        <taxon>Bacillati</taxon>
        <taxon>Bacillota</taxon>
        <taxon>Bacilli</taxon>
        <taxon>Bacillales</taxon>
        <taxon>Alicyclobacillaceae</taxon>
        <taxon>Alicyclobacillus</taxon>
    </lineage>
</organism>
<gene>
    <name evidence="3" type="ORF">JZ786_12660</name>
</gene>
<feature type="compositionally biased region" description="Polar residues" evidence="1">
    <location>
        <begin position="78"/>
        <end position="90"/>
    </location>
</feature>
<dbReference type="AlphaFoldDB" id="A0A9X7VUN5"/>
<evidence type="ECO:0000256" key="1">
    <source>
        <dbReference type="SAM" id="MobiDB-lite"/>
    </source>
</evidence>
<feature type="region of interest" description="Disordered" evidence="1">
    <location>
        <begin position="42"/>
        <end position="155"/>
    </location>
</feature>
<feature type="chain" id="PRO_5040948137" evidence="2">
    <location>
        <begin position="40"/>
        <end position="331"/>
    </location>
</feature>
<dbReference type="RefSeq" id="WP_206654799.1">
    <property type="nucleotide sequence ID" value="NZ_CP071182.1"/>
</dbReference>
<protein>
    <submittedName>
        <fullName evidence="3">Uncharacterized protein</fullName>
    </submittedName>
</protein>
<keyword evidence="4" id="KW-1185">Reference proteome</keyword>
<accession>A0A9X7VUN5</accession>